<dbReference type="Proteomes" id="UP000805614">
    <property type="component" value="Unassembled WGS sequence"/>
</dbReference>
<dbReference type="EMBL" id="JABVEC010000001">
    <property type="protein sequence ID" value="MBC6464058.1"/>
    <property type="molecule type" value="Genomic_DNA"/>
</dbReference>
<evidence type="ECO:0000313" key="2">
    <source>
        <dbReference type="EMBL" id="MBC6464058.1"/>
    </source>
</evidence>
<accession>A0ABR7LH99</accession>
<evidence type="ECO:0000313" key="3">
    <source>
        <dbReference type="Proteomes" id="UP000805614"/>
    </source>
</evidence>
<dbReference type="Pfam" id="PF09348">
    <property type="entry name" value="DUF1990"/>
    <property type="match status" value="1"/>
</dbReference>
<keyword evidence="3" id="KW-1185">Reference proteome</keyword>
<feature type="domain" description="DUF1990" evidence="1">
    <location>
        <begin position="4"/>
        <end position="159"/>
    </location>
</feature>
<sequence>MNLTYDEVEATRSGPLPEGYRHLRHRTLVGTGPTAMAAASDAVLEWWMHRAAGVKIVASAPRAKPGVHVDCAIGQGPLRFGAPAQVVWAEEGDRRAGLGYGTLPGHFAHGEEGFIVERDDMDDVWLTVLSFSRPARRPMRVGGSLVPVLQRVYARRCGTALRRLVGS</sequence>
<reference evidence="2 3" key="1">
    <citation type="submission" date="2020-06" db="EMBL/GenBank/DDBJ databases">
        <title>Actinomadura xiongansis sp. nov., isolated from soil of Baiyangdian.</title>
        <authorList>
            <person name="Zhang X."/>
        </authorList>
    </citation>
    <scope>NUCLEOTIDE SEQUENCE [LARGE SCALE GENOMIC DNA]</scope>
    <source>
        <strain evidence="2 3">HBUM206468</strain>
    </source>
</reference>
<organism evidence="2 3">
    <name type="scientific">Actinomadura alba</name>
    <dbReference type="NCBI Taxonomy" id="406431"/>
    <lineage>
        <taxon>Bacteria</taxon>
        <taxon>Bacillati</taxon>
        <taxon>Actinomycetota</taxon>
        <taxon>Actinomycetes</taxon>
        <taxon>Streptosporangiales</taxon>
        <taxon>Thermomonosporaceae</taxon>
        <taxon>Actinomadura</taxon>
    </lineage>
</organism>
<dbReference type="PIRSF" id="PIRSF010260">
    <property type="entry name" value="UCP010260"/>
    <property type="match status" value="1"/>
</dbReference>
<dbReference type="PANTHER" id="PTHR34202:SF1">
    <property type="entry name" value="UPF0548 PROTEIN"/>
    <property type="match status" value="1"/>
</dbReference>
<gene>
    <name evidence="2" type="ORF">HKK74_00880</name>
</gene>
<dbReference type="PANTHER" id="PTHR34202">
    <property type="entry name" value="UPF0548 PROTEIN"/>
    <property type="match status" value="1"/>
</dbReference>
<dbReference type="InterPro" id="IPR014457">
    <property type="entry name" value="UCP010260"/>
</dbReference>
<comment type="caution">
    <text evidence="2">The sequence shown here is derived from an EMBL/GenBank/DDBJ whole genome shotgun (WGS) entry which is preliminary data.</text>
</comment>
<name>A0ABR7LH99_9ACTN</name>
<dbReference type="InterPro" id="IPR018960">
    <property type="entry name" value="DUF1990"/>
</dbReference>
<evidence type="ECO:0000259" key="1">
    <source>
        <dbReference type="Pfam" id="PF09348"/>
    </source>
</evidence>
<dbReference type="RefSeq" id="WP_187240979.1">
    <property type="nucleotide sequence ID" value="NZ_BAAAOK010000011.1"/>
</dbReference>
<protein>
    <submittedName>
        <fullName evidence="2">DUF1990 domain-containing protein</fullName>
    </submittedName>
</protein>
<proteinExistence type="predicted"/>